<sequence>MMCTIVIGAKVIELSQFKPKITKDCTEDTTEDVTEDTTEYTTENTSEDSTENTSEDCTEDTTDDSTTEDTSDDTSEETTTESTTKNTTPDTDVEELVKCMESNLEAINKCGMDWEHNWDQNQKKTASYRKIRMCCHNWALFDCFQKVAKAECDLNVDWDELLELYKEGMDSDTQKKCMKAPYGSRKCRIPGGNDQNKRKSIKPSVVIRD</sequence>
<feature type="region of interest" description="Disordered" evidence="1">
    <location>
        <begin position="25"/>
        <end position="92"/>
    </location>
</feature>
<proteinExistence type="predicted"/>
<dbReference type="Proteomes" id="UP000728032">
    <property type="component" value="Unassembled WGS sequence"/>
</dbReference>
<evidence type="ECO:0000256" key="1">
    <source>
        <dbReference type="SAM" id="MobiDB-lite"/>
    </source>
</evidence>
<evidence type="ECO:0000313" key="2">
    <source>
        <dbReference type="EMBL" id="CAD7655294.1"/>
    </source>
</evidence>
<dbReference type="AlphaFoldDB" id="A0A7R9M7Y4"/>
<protein>
    <submittedName>
        <fullName evidence="2">Uncharacterized protein</fullName>
    </submittedName>
</protein>
<feature type="compositionally biased region" description="Acidic residues" evidence="1">
    <location>
        <begin position="27"/>
        <end position="38"/>
    </location>
</feature>
<gene>
    <name evidence="2" type="ORF">ONB1V03_LOCUS11937</name>
</gene>
<reference evidence="2" key="1">
    <citation type="submission" date="2020-11" db="EMBL/GenBank/DDBJ databases">
        <authorList>
            <person name="Tran Van P."/>
        </authorList>
    </citation>
    <scope>NUCLEOTIDE SEQUENCE</scope>
</reference>
<dbReference type="EMBL" id="OC924101">
    <property type="protein sequence ID" value="CAD7655294.1"/>
    <property type="molecule type" value="Genomic_DNA"/>
</dbReference>
<evidence type="ECO:0000313" key="3">
    <source>
        <dbReference type="Proteomes" id="UP000728032"/>
    </source>
</evidence>
<accession>A0A7R9M7Y4</accession>
<feature type="compositionally biased region" description="Low complexity" evidence="1">
    <location>
        <begin position="80"/>
        <end position="90"/>
    </location>
</feature>
<dbReference type="EMBL" id="CAJPVJ010009276">
    <property type="protein sequence ID" value="CAG2172481.1"/>
    <property type="molecule type" value="Genomic_DNA"/>
</dbReference>
<keyword evidence="3" id="KW-1185">Reference proteome</keyword>
<name>A0A7R9M7Y4_9ACAR</name>
<organism evidence="2">
    <name type="scientific">Oppiella nova</name>
    <dbReference type="NCBI Taxonomy" id="334625"/>
    <lineage>
        <taxon>Eukaryota</taxon>
        <taxon>Metazoa</taxon>
        <taxon>Ecdysozoa</taxon>
        <taxon>Arthropoda</taxon>
        <taxon>Chelicerata</taxon>
        <taxon>Arachnida</taxon>
        <taxon>Acari</taxon>
        <taxon>Acariformes</taxon>
        <taxon>Sarcoptiformes</taxon>
        <taxon>Oribatida</taxon>
        <taxon>Brachypylina</taxon>
        <taxon>Oppioidea</taxon>
        <taxon>Oppiidae</taxon>
        <taxon>Oppiella</taxon>
    </lineage>
</organism>
<feature type="region of interest" description="Disordered" evidence="1">
    <location>
        <begin position="188"/>
        <end position="209"/>
    </location>
</feature>
<feature type="compositionally biased region" description="Acidic residues" evidence="1">
    <location>
        <begin position="45"/>
        <end position="79"/>
    </location>
</feature>